<dbReference type="AlphaFoldDB" id="A0A3N4UDI8"/>
<proteinExistence type="predicted"/>
<dbReference type="RefSeq" id="WP_123793235.1">
    <property type="nucleotide sequence ID" value="NZ_RKQK01000003.1"/>
</dbReference>
<dbReference type="Pfam" id="PF10604">
    <property type="entry name" value="Polyketide_cyc2"/>
    <property type="match status" value="1"/>
</dbReference>
<organism evidence="1 2">
    <name type="scientific">Pacificibacter maritimus</name>
    <dbReference type="NCBI Taxonomy" id="762213"/>
    <lineage>
        <taxon>Bacteria</taxon>
        <taxon>Pseudomonadati</taxon>
        <taxon>Pseudomonadota</taxon>
        <taxon>Alphaproteobacteria</taxon>
        <taxon>Rhodobacterales</taxon>
        <taxon>Roseobacteraceae</taxon>
        <taxon>Pacificibacter</taxon>
    </lineage>
</organism>
<evidence type="ECO:0000313" key="2">
    <source>
        <dbReference type="Proteomes" id="UP000269689"/>
    </source>
</evidence>
<dbReference type="InterPro" id="IPR019587">
    <property type="entry name" value="Polyketide_cyclase/dehydratase"/>
</dbReference>
<keyword evidence="2" id="KW-1185">Reference proteome</keyword>
<reference evidence="1 2" key="1">
    <citation type="submission" date="2018-11" db="EMBL/GenBank/DDBJ databases">
        <title>Genomic Encyclopedia of Type Strains, Phase IV (KMG-IV): sequencing the most valuable type-strain genomes for metagenomic binning, comparative biology and taxonomic classification.</title>
        <authorList>
            <person name="Goeker M."/>
        </authorList>
    </citation>
    <scope>NUCLEOTIDE SEQUENCE [LARGE SCALE GENOMIC DNA]</scope>
    <source>
        <strain evidence="1 2">DSM 104731</strain>
    </source>
</reference>
<dbReference type="EMBL" id="RKQK01000003">
    <property type="protein sequence ID" value="RPE66495.1"/>
    <property type="molecule type" value="Genomic_DNA"/>
</dbReference>
<protein>
    <submittedName>
        <fullName evidence="1">Polyketide cyclase/dehydrase/lipid transport protein</fullName>
    </submittedName>
</protein>
<name>A0A3N4UDI8_9RHOB</name>
<comment type="caution">
    <text evidence="1">The sequence shown here is derived from an EMBL/GenBank/DDBJ whole genome shotgun (WGS) entry which is preliminary data.</text>
</comment>
<dbReference type="Gene3D" id="3.30.530.20">
    <property type="match status" value="1"/>
</dbReference>
<dbReference type="OrthoDB" id="7860307at2"/>
<accession>A0A3N4UDI8</accession>
<dbReference type="InterPro" id="IPR023393">
    <property type="entry name" value="START-like_dom_sf"/>
</dbReference>
<gene>
    <name evidence="1" type="ORF">EDD53_2198</name>
</gene>
<evidence type="ECO:0000313" key="1">
    <source>
        <dbReference type="EMBL" id="RPE66495.1"/>
    </source>
</evidence>
<sequence length="157" mass="17908">MKFSTRHDIEAPAAFVFEQFSDFDGLERQAMRRGVEVRRKTADQPRGVGAAWALRAPFRGKWREIDAHLTEFDEPNAIEAEAKSGGLDMTVSIDLVPLSPQRTRVSFGYEVRPQTISARIMVQSVKFAKASLQRRFEKRIGKFCSTIDAKFEEKQRA</sequence>
<dbReference type="Proteomes" id="UP000269689">
    <property type="component" value="Unassembled WGS sequence"/>
</dbReference>
<dbReference type="SUPFAM" id="SSF55961">
    <property type="entry name" value="Bet v1-like"/>
    <property type="match status" value="1"/>
</dbReference>